<keyword evidence="4" id="KW-1185">Reference proteome</keyword>
<dbReference type="Pfam" id="PF13503">
    <property type="entry name" value="DUF4123"/>
    <property type="match status" value="1"/>
</dbReference>
<reference evidence="4 5" key="1">
    <citation type="submission" date="2017-03" db="EMBL/GenBank/DDBJ databases">
        <title>Comparative genomics of honeybee gut symbionts reveal geographically distinct and subgroup specific antibiotic resistance.</title>
        <authorList>
            <person name="Ludvigsen J."/>
            <person name="Porcellato D."/>
            <person name="Labee-Lund T.M."/>
            <person name="Amdam G.V."/>
            <person name="Rudi K."/>
        </authorList>
    </citation>
    <scope>NUCLEOTIDE SEQUENCE [LARGE SCALE GENOMIC DNA]</scope>
    <source>
        <strain evidence="2 5">A-7-12</strain>
        <strain evidence="3 4">A-9-12</strain>
    </source>
</reference>
<evidence type="ECO:0000313" key="2">
    <source>
        <dbReference type="EMBL" id="OTP98051.1"/>
    </source>
</evidence>
<evidence type="ECO:0000313" key="4">
    <source>
        <dbReference type="Proteomes" id="UP000194800"/>
    </source>
</evidence>
<evidence type="ECO:0000313" key="5">
    <source>
        <dbReference type="Proteomes" id="UP000194977"/>
    </source>
</evidence>
<feature type="domain" description="DUF4123" evidence="1">
    <location>
        <begin position="97"/>
        <end position="162"/>
    </location>
</feature>
<dbReference type="RefSeq" id="WP_086272295.1">
    <property type="nucleotide sequence ID" value="NZ_MZNE01000047.1"/>
</dbReference>
<dbReference type="Proteomes" id="UP000194800">
    <property type="component" value="Unassembled WGS sequence"/>
</dbReference>
<gene>
    <name evidence="3" type="ORF">B6C91_08110</name>
    <name evidence="2" type="ORF">B6D08_12440</name>
</gene>
<dbReference type="EMBL" id="NARP01000041">
    <property type="protein sequence ID" value="OTP98051.1"/>
    <property type="molecule type" value="Genomic_DNA"/>
</dbReference>
<dbReference type="Proteomes" id="UP000194977">
    <property type="component" value="Unassembled WGS sequence"/>
</dbReference>
<comment type="caution">
    <text evidence="2">The sequence shown here is derived from an EMBL/GenBank/DDBJ whole genome shotgun (WGS) entry which is preliminary data.</text>
</comment>
<dbReference type="AlphaFoldDB" id="A0A242NET7"/>
<accession>A0A242NET7</accession>
<evidence type="ECO:0000259" key="1">
    <source>
        <dbReference type="Pfam" id="PF13503"/>
    </source>
</evidence>
<name>A0A242NET7_9GAMM</name>
<dbReference type="EMBL" id="NART01000033">
    <property type="protein sequence ID" value="OTQ09711.1"/>
    <property type="molecule type" value="Genomic_DNA"/>
</dbReference>
<sequence>MNSNNQVITTDDSERIKVIFQKIIDLSSQTDGYFYLIYQSNNKKTDFEDKIAKKGLVLFQYINYNIKPTPGLIKLNLAKEQDRIILRQSIEQFYLEVAPQNTLFAKPRCVYGWIFSPLKIEMLVRDMGSVAIQQNNESTELLRYYDPAVLPVLLNIFSDNQKNMLVKFLYFWLYINSDRQLIIEKNPRNISRHTIFNCIISEQQWKQIGWIESRNQTLARYHFFNPQYTILENEADPIILEAFENAERRGYKNKNDLSEYAYYSLIIHPQFIDHDSISQVIKQNDNRSLVAQLKNVTSSQWNKVKDDLNMNKKGRKNESV</sequence>
<proteinExistence type="predicted"/>
<evidence type="ECO:0000313" key="3">
    <source>
        <dbReference type="EMBL" id="OTQ09711.1"/>
    </source>
</evidence>
<dbReference type="InterPro" id="IPR025391">
    <property type="entry name" value="DUF4123"/>
</dbReference>
<dbReference type="OrthoDB" id="5999836at2"/>
<organism evidence="2 5">
    <name type="scientific">Gilliamella apicola</name>
    <dbReference type="NCBI Taxonomy" id="1196095"/>
    <lineage>
        <taxon>Bacteria</taxon>
        <taxon>Pseudomonadati</taxon>
        <taxon>Pseudomonadota</taxon>
        <taxon>Gammaproteobacteria</taxon>
        <taxon>Orbales</taxon>
        <taxon>Orbaceae</taxon>
        <taxon>Gilliamella</taxon>
    </lineage>
</organism>
<protein>
    <recommendedName>
        <fullName evidence="1">DUF4123 domain-containing protein</fullName>
    </recommendedName>
</protein>